<feature type="compositionally biased region" description="Basic and acidic residues" evidence="5">
    <location>
        <begin position="143"/>
        <end position="160"/>
    </location>
</feature>
<feature type="domain" description="DUF202" evidence="7">
    <location>
        <begin position="220"/>
        <end position="282"/>
    </location>
</feature>
<dbReference type="InterPro" id="IPR003807">
    <property type="entry name" value="DUF202"/>
</dbReference>
<comment type="subcellular location">
    <subcellularLocation>
        <location evidence="1">Endomembrane system</location>
        <topology evidence="1">Multi-pass membrane protein</topology>
    </subcellularLocation>
</comment>
<evidence type="ECO:0000256" key="6">
    <source>
        <dbReference type="SAM" id="Phobius"/>
    </source>
</evidence>
<dbReference type="Proteomes" id="UP000695562">
    <property type="component" value="Unassembled WGS sequence"/>
</dbReference>
<evidence type="ECO:0000256" key="5">
    <source>
        <dbReference type="SAM" id="MobiDB-lite"/>
    </source>
</evidence>
<protein>
    <recommendedName>
        <fullName evidence="7">DUF202 domain-containing protein</fullName>
    </recommendedName>
</protein>
<dbReference type="PANTHER" id="PTHR46140">
    <property type="entry name" value="VACUOLAR TRANSPORTER CHAPERONE 1-RELATED"/>
    <property type="match status" value="1"/>
</dbReference>
<proteinExistence type="predicted"/>
<keyword evidence="2 6" id="KW-0812">Transmembrane</keyword>
<evidence type="ECO:0000313" key="8">
    <source>
        <dbReference type="EMBL" id="KAF2069903.1"/>
    </source>
</evidence>
<feature type="transmembrane region" description="Helical" evidence="6">
    <location>
        <begin position="256"/>
        <end position="278"/>
    </location>
</feature>
<dbReference type="OrthoDB" id="2243669at2759"/>
<evidence type="ECO:0000256" key="3">
    <source>
        <dbReference type="ARBA" id="ARBA00022989"/>
    </source>
</evidence>
<dbReference type="EMBL" id="AJWJ01000576">
    <property type="protein sequence ID" value="KAF2069903.1"/>
    <property type="molecule type" value="Genomic_DNA"/>
</dbReference>
<keyword evidence="3 6" id="KW-1133">Transmembrane helix</keyword>
<evidence type="ECO:0000256" key="4">
    <source>
        <dbReference type="ARBA" id="ARBA00023136"/>
    </source>
</evidence>
<feature type="compositionally biased region" description="Polar residues" evidence="5">
    <location>
        <begin position="13"/>
        <end position="30"/>
    </location>
</feature>
<feature type="transmembrane region" description="Helical" evidence="6">
    <location>
        <begin position="299"/>
        <end position="319"/>
    </location>
</feature>
<feature type="compositionally biased region" description="Low complexity" evidence="5">
    <location>
        <begin position="35"/>
        <end position="49"/>
    </location>
</feature>
<feature type="region of interest" description="Disordered" evidence="5">
    <location>
        <begin position="1"/>
        <end position="50"/>
    </location>
</feature>
<evidence type="ECO:0000313" key="9">
    <source>
        <dbReference type="Proteomes" id="UP000695562"/>
    </source>
</evidence>
<gene>
    <name evidence="8" type="ORF">CYY_008774</name>
</gene>
<sequence>MEEHTPKPIHLTPEQQATLEQHLSPSSQSPVFLKNNNNNGSNNNNNNNNLTSKQQQIAELSTSPLDIRNNILNNMLKNKMDMESHFNIDDHPQQYPRSPSGGGSVAGDSDENDDTGVEKKKKKKKKKKKNKNNDGDGDDDDGGKEGNEDDGGHHNEKMRNSGDQIINMGPYSTEMSSYPLEDQEMFYSKKLKKKKKKKNQDQFLTPEERRIKEESKDAKSFFSNERTFLSWIGLTFSLGAIGTSIITWFGTEGVSLATGLFLWATSMLFMGYSTLQFTRRGHAIRTKTQGPFDDQKGPLALVGMVVVGVSIYLVFFVVIRPAAVINVGGNNSTQS</sequence>
<reference evidence="8" key="1">
    <citation type="submission" date="2020-01" db="EMBL/GenBank/DDBJ databases">
        <title>Development of genomics and gene disruption for Polysphondylium violaceum indicates a role for the polyketide synthase stlB in stalk morphogenesis.</title>
        <authorList>
            <person name="Narita B."/>
            <person name="Kawabe Y."/>
            <person name="Kin K."/>
            <person name="Saito T."/>
            <person name="Gibbs R."/>
            <person name="Kuspa A."/>
            <person name="Muzny D."/>
            <person name="Queller D."/>
            <person name="Richards S."/>
            <person name="Strassman J."/>
            <person name="Sucgang R."/>
            <person name="Worley K."/>
            <person name="Schaap P."/>
        </authorList>
    </citation>
    <scope>NUCLEOTIDE SEQUENCE</scope>
    <source>
        <strain evidence="8">QSvi11</strain>
    </source>
</reference>
<dbReference type="PANTHER" id="PTHR46140:SF1">
    <property type="entry name" value="VACUOLAR TRANSPORTER CHAPERONE COMPLEX SUBUNIT 4-RELATED"/>
    <property type="match status" value="1"/>
</dbReference>
<organism evidence="8 9">
    <name type="scientific">Polysphondylium violaceum</name>
    <dbReference type="NCBI Taxonomy" id="133409"/>
    <lineage>
        <taxon>Eukaryota</taxon>
        <taxon>Amoebozoa</taxon>
        <taxon>Evosea</taxon>
        <taxon>Eumycetozoa</taxon>
        <taxon>Dictyostelia</taxon>
        <taxon>Dictyosteliales</taxon>
        <taxon>Dictyosteliaceae</taxon>
        <taxon>Polysphondylium</taxon>
    </lineage>
</organism>
<feature type="compositionally biased region" description="Basic residues" evidence="5">
    <location>
        <begin position="119"/>
        <end position="130"/>
    </location>
</feature>
<evidence type="ECO:0000256" key="2">
    <source>
        <dbReference type="ARBA" id="ARBA00022692"/>
    </source>
</evidence>
<name>A0A8J4PMK1_9MYCE</name>
<evidence type="ECO:0000256" key="1">
    <source>
        <dbReference type="ARBA" id="ARBA00004127"/>
    </source>
</evidence>
<dbReference type="Pfam" id="PF02656">
    <property type="entry name" value="DUF202"/>
    <property type="match status" value="1"/>
</dbReference>
<evidence type="ECO:0000259" key="7">
    <source>
        <dbReference type="Pfam" id="PF02656"/>
    </source>
</evidence>
<dbReference type="AlphaFoldDB" id="A0A8J4PMK1"/>
<feature type="region of interest" description="Disordered" evidence="5">
    <location>
        <begin position="86"/>
        <end position="174"/>
    </location>
</feature>
<keyword evidence="9" id="KW-1185">Reference proteome</keyword>
<comment type="caution">
    <text evidence="8">The sequence shown here is derived from an EMBL/GenBank/DDBJ whole genome shotgun (WGS) entry which is preliminary data.</text>
</comment>
<dbReference type="GO" id="GO:0012505">
    <property type="term" value="C:endomembrane system"/>
    <property type="evidence" value="ECO:0007669"/>
    <property type="project" value="UniProtKB-SubCell"/>
</dbReference>
<keyword evidence="4 6" id="KW-0472">Membrane</keyword>
<feature type="transmembrane region" description="Helical" evidence="6">
    <location>
        <begin position="228"/>
        <end position="250"/>
    </location>
</feature>
<accession>A0A8J4PMK1</accession>
<dbReference type="InterPro" id="IPR051572">
    <property type="entry name" value="VTC_Complex_Subunit"/>
</dbReference>